<name>A0AAV6P3N2_9ROSI</name>
<protein>
    <submittedName>
        <fullName evidence="1">ABC transporter B family member 10</fullName>
    </submittedName>
</protein>
<dbReference type="GO" id="GO:0016020">
    <property type="term" value="C:membrane"/>
    <property type="evidence" value="ECO:0007669"/>
    <property type="project" value="TreeGrafter"/>
</dbReference>
<gene>
    <name evidence="1" type="primary">ABCB10</name>
    <name evidence="1" type="ORF">SDJN03_03582</name>
</gene>
<proteinExistence type="predicted"/>
<organism evidence="1 2">
    <name type="scientific">Cucurbita argyrosperma subsp. sororia</name>
    <dbReference type="NCBI Taxonomy" id="37648"/>
    <lineage>
        <taxon>Eukaryota</taxon>
        <taxon>Viridiplantae</taxon>
        <taxon>Streptophyta</taxon>
        <taxon>Embryophyta</taxon>
        <taxon>Tracheophyta</taxon>
        <taxon>Spermatophyta</taxon>
        <taxon>Magnoliopsida</taxon>
        <taxon>eudicotyledons</taxon>
        <taxon>Gunneridae</taxon>
        <taxon>Pentapetalae</taxon>
        <taxon>rosids</taxon>
        <taxon>fabids</taxon>
        <taxon>Cucurbitales</taxon>
        <taxon>Cucurbitaceae</taxon>
        <taxon>Cucurbiteae</taxon>
        <taxon>Cucurbita</taxon>
    </lineage>
</organism>
<reference evidence="1 2" key="1">
    <citation type="journal article" date="2021" name="Hortic Res">
        <title>The domestication of Cucurbita argyrosperma as revealed by the genome of its wild relative.</title>
        <authorList>
            <person name="Barrera-Redondo J."/>
            <person name="Sanchez-de la Vega G."/>
            <person name="Aguirre-Liguori J.A."/>
            <person name="Castellanos-Morales G."/>
            <person name="Gutierrez-Guerrero Y.T."/>
            <person name="Aguirre-Dugua X."/>
            <person name="Aguirre-Planter E."/>
            <person name="Tenaillon M.I."/>
            <person name="Lira-Saade R."/>
            <person name="Eguiarte L.E."/>
        </authorList>
    </citation>
    <scope>NUCLEOTIDE SEQUENCE [LARGE SCALE GENOMIC DNA]</scope>
    <source>
        <strain evidence="1">JBR-2021</strain>
    </source>
</reference>
<evidence type="ECO:0000313" key="2">
    <source>
        <dbReference type="Proteomes" id="UP000685013"/>
    </source>
</evidence>
<comment type="caution">
    <text evidence="1">The sequence shown here is derived from an EMBL/GenBank/DDBJ whole genome shotgun (WGS) entry which is preliminary data.</text>
</comment>
<dbReference type="GO" id="GO:0042626">
    <property type="term" value="F:ATPase-coupled transmembrane transporter activity"/>
    <property type="evidence" value="ECO:0007669"/>
    <property type="project" value="TreeGrafter"/>
</dbReference>
<dbReference type="InterPro" id="IPR039421">
    <property type="entry name" value="Type_1_exporter"/>
</dbReference>
<accession>A0AAV6P3N2</accession>
<dbReference type="PANTHER" id="PTHR24221:SF518">
    <property type="entry name" value="ABC TRANSPORTER B FAMILY MEMBER 2"/>
    <property type="match status" value="1"/>
</dbReference>
<evidence type="ECO:0000313" key="1">
    <source>
        <dbReference type="EMBL" id="KAG6606265.1"/>
    </source>
</evidence>
<sequence>MALREGPKRQLENAVVADGIRYGSVLMGRGLASFKSVMKSFMVLIVTALAIAMSGDVAEALNVVEGTIELRSVKSLRKHIGLVQQEPALFATSIYENILYGKGAFEAEAFEAVKLANAHSFIRPK</sequence>
<dbReference type="EMBL" id="JAGKQH010000002">
    <property type="protein sequence ID" value="KAG6606265.1"/>
    <property type="molecule type" value="Genomic_DNA"/>
</dbReference>
<keyword evidence="2" id="KW-1185">Reference proteome</keyword>
<dbReference type="Proteomes" id="UP000685013">
    <property type="component" value="Chromosome 2"/>
</dbReference>
<feature type="non-terminal residue" evidence="1">
    <location>
        <position position="1"/>
    </location>
</feature>
<dbReference type="PANTHER" id="PTHR24221">
    <property type="entry name" value="ATP-BINDING CASSETTE SUB-FAMILY B"/>
    <property type="match status" value="1"/>
</dbReference>
<dbReference type="AlphaFoldDB" id="A0AAV6P3N2"/>